<dbReference type="Gene3D" id="3.80.10.10">
    <property type="entry name" value="Ribonuclease Inhibitor"/>
    <property type="match status" value="1"/>
</dbReference>
<dbReference type="OrthoDB" id="722566at2759"/>
<dbReference type="SMR" id="A0A803LVP2"/>
<accession>A0A803LVP2</accession>
<dbReference type="AlphaFoldDB" id="A0A803LVP2"/>
<dbReference type="RefSeq" id="XP_021773574.1">
    <property type="nucleotide sequence ID" value="XM_021917882.1"/>
</dbReference>
<evidence type="ECO:0000313" key="3">
    <source>
        <dbReference type="Proteomes" id="UP000596660"/>
    </source>
</evidence>
<dbReference type="PANTHER" id="PTHR38926:SF13">
    <property type="entry name" value="F-BOX DOMAIN CONTAINING PROTEIN, EXPRESSED"/>
    <property type="match status" value="1"/>
</dbReference>
<keyword evidence="3" id="KW-1185">Reference proteome</keyword>
<dbReference type="InterPro" id="IPR001810">
    <property type="entry name" value="F-box_dom"/>
</dbReference>
<gene>
    <name evidence="2" type="primary">LOC110737538</name>
</gene>
<proteinExistence type="predicted"/>
<dbReference type="OMA" id="AMSCKIF"/>
<reference evidence="2" key="1">
    <citation type="journal article" date="2017" name="Nature">
        <title>The genome of Chenopodium quinoa.</title>
        <authorList>
            <person name="Jarvis D.E."/>
            <person name="Ho Y.S."/>
            <person name="Lightfoot D.J."/>
            <person name="Schmoeckel S.M."/>
            <person name="Li B."/>
            <person name="Borm T.J.A."/>
            <person name="Ohyanagi H."/>
            <person name="Mineta K."/>
            <person name="Michell C.T."/>
            <person name="Saber N."/>
            <person name="Kharbatia N.M."/>
            <person name="Rupper R.R."/>
            <person name="Sharp A.R."/>
            <person name="Dally N."/>
            <person name="Boughton B.A."/>
            <person name="Woo Y.H."/>
            <person name="Gao G."/>
            <person name="Schijlen E.G.W.M."/>
            <person name="Guo X."/>
            <person name="Momin A.A."/>
            <person name="Negrao S."/>
            <person name="Al-Babili S."/>
            <person name="Gehring C."/>
            <person name="Roessner U."/>
            <person name="Jung C."/>
            <person name="Murphy K."/>
            <person name="Arold S.T."/>
            <person name="Gojobori T."/>
            <person name="van der Linden C.G."/>
            <person name="van Loo E.N."/>
            <person name="Jellen E.N."/>
            <person name="Maughan P.J."/>
            <person name="Tester M."/>
        </authorList>
    </citation>
    <scope>NUCLEOTIDE SEQUENCE [LARGE SCALE GENOMIC DNA]</scope>
    <source>
        <strain evidence="2">cv. PI 614886</strain>
    </source>
</reference>
<reference evidence="2" key="2">
    <citation type="submission" date="2021-03" db="UniProtKB">
        <authorList>
            <consortium name="EnsemblPlants"/>
        </authorList>
    </citation>
    <scope>IDENTIFICATION</scope>
</reference>
<name>A0A803LVP2_CHEQI</name>
<dbReference type="Pfam" id="PF00646">
    <property type="entry name" value="F-box"/>
    <property type="match status" value="1"/>
</dbReference>
<feature type="domain" description="F-box" evidence="1">
    <location>
        <begin position="18"/>
        <end position="56"/>
    </location>
</feature>
<organism evidence="2 3">
    <name type="scientific">Chenopodium quinoa</name>
    <name type="common">Quinoa</name>
    <dbReference type="NCBI Taxonomy" id="63459"/>
    <lineage>
        <taxon>Eukaryota</taxon>
        <taxon>Viridiplantae</taxon>
        <taxon>Streptophyta</taxon>
        <taxon>Embryophyta</taxon>
        <taxon>Tracheophyta</taxon>
        <taxon>Spermatophyta</taxon>
        <taxon>Magnoliopsida</taxon>
        <taxon>eudicotyledons</taxon>
        <taxon>Gunneridae</taxon>
        <taxon>Pentapetalae</taxon>
        <taxon>Caryophyllales</taxon>
        <taxon>Chenopodiaceae</taxon>
        <taxon>Chenopodioideae</taxon>
        <taxon>Atripliceae</taxon>
        <taxon>Chenopodium</taxon>
    </lineage>
</organism>
<dbReference type="Gramene" id="AUR62019543-RA">
    <property type="protein sequence ID" value="AUR62019543-RA:cds"/>
    <property type="gene ID" value="AUR62019543"/>
</dbReference>
<sequence length="297" mass="34890">MRLKLFRAESGTTTVWSWDEMNYDVLLKIMKRVPLGDRLCVACLVSKTWLSAVLDSMSPPGVINLKRLDCPKFQQMNNRYLVFLKRRLDTMPVDSCSAFYHGETFLQEYKYRYIAKRTPSMQKLIIPRAVRTNYTFILPAMKYWKKLKKVQFPSILIAQFRRNFTEVETLRLFGAVDDDIATIIRDRCPQLKRLRLDYCALSINALSTILDGHKDLELLDTRHSFRVPDCRILFSDRVSLCLEWNEEEIRCKAAGVKVHLKCARDRCRKCAPRKCNLPLRSCFPDLKPFKSDYRARL</sequence>
<dbReference type="Proteomes" id="UP000596660">
    <property type="component" value="Unplaced"/>
</dbReference>
<evidence type="ECO:0000313" key="2">
    <source>
        <dbReference type="EnsemblPlants" id="AUR62019543-RA:cds"/>
    </source>
</evidence>
<dbReference type="EnsemblPlants" id="AUR62019543-RA">
    <property type="protein sequence ID" value="AUR62019543-RA:cds"/>
    <property type="gene ID" value="AUR62019543"/>
</dbReference>
<dbReference type="GeneID" id="110737538"/>
<dbReference type="InterPro" id="IPR032675">
    <property type="entry name" value="LRR_dom_sf"/>
</dbReference>
<protein>
    <recommendedName>
        <fullName evidence="1">F-box domain-containing protein</fullName>
    </recommendedName>
</protein>
<dbReference type="PANTHER" id="PTHR38926">
    <property type="entry name" value="F-BOX DOMAIN CONTAINING PROTEIN, EXPRESSED"/>
    <property type="match status" value="1"/>
</dbReference>
<dbReference type="KEGG" id="cqi:110737538"/>
<evidence type="ECO:0000259" key="1">
    <source>
        <dbReference type="Pfam" id="PF00646"/>
    </source>
</evidence>